<name>Q8WYV7_HUMAN</name>
<sequence>MGSLRRGRSLKTSRAYGQRWRPSPRNWSFWTESCASCCWRAWRGCCGTSWPCEPWRRRWSRARALGRWSPWTVQQVLSWSAWCCPPECWCRNSLSLLSTCWGH</sequence>
<dbReference type="EMBL" id="AF318341">
    <property type="protein sequence ID" value="AAL55848.1"/>
    <property type="molecule type" value="mRNA"/>
</dbReference>
<protein>
    <submittedName>
        <fullName evidence="1">Uncharacterized protein pp14450</fullName>
    </submittedName>
</protein>
<gene>
    <name evidence="1" type="primary">pp14450</name>
</gene>
<evidence type="ECO:0000313" key="1">
    <source>
        <dbReference type="EMBL" id="AAL55848.1"/>
    </source>
</evidence>
<reference evidence="1" key="1">
    <citation type="submission" date="2000-11" db="EMBL/GenBank/DDBJ databases">
        <title>Novel human cDNA clones with function of inhibiting cancer cell growth.</title>
        <authorList>
            <person name="Huang Y."/>
            <person name="Zhou X.M."/>
            <person name="Zhang P.P."/>
            <person name="Jiang H.Q."/>
            <person name="Qin W.X."/>
            <person name="Zhao X.T."/>
            <person name="Wan D.F."/>
            <person name="Gu J.R."/>
        </authorList>
    </citation>
    <scope>NUCLEOTIDE SEQUENCE</scope>
</reference>
<accession>Q8WYV7</accession>
<dbReference type="AlphaFoldDB" id="Q8WYV7"/>
<organism evidence="1">
    <name type="scientific">Homo sapiens</name>
    <name type="common">Human</name>
    <dbReference type="NCBI Taxonomy" id="9606"/>
    <lineage>
        <taxon>Eukaryota</taxon>
        <taxon>Metazoa</taxon>
        <taxon>Chordata</taxon>
        <taxon>Craniata</taxon>
        <taxon>Vertebrata</taxon>
        <taxon>Euteleostomi</taxon>
        <taxon>Mammalia</taxon>
        <taxon>Eutheria</taxon>
        <taxon>Euarchontoglires</taxon>
        <taxon>Primates</taxon>
        <taxon>Haplorrhini</taxon>
        <taxon>Catarrhini</taxon>
        <taxon>Hominidae</taxon>
        <taxon>Homo</taxon>
    </lineage>
</organism>
<proteinExistence type="evidence at transcript level"/>